<feature type="domain" description="Thiamine pyrophosphate enzyme TPP-binding" evidence="5">
    <location>
        <begin position="389"/>
        <end position="533"/>
    </location>
</feature>
<evidence type="ECO:0000313" key="7">
    <source>
        <dbReference type="EMBL" id="THD07619.1"/>
    </source>
</evidence>
<dbReference type="GO" id="GO:0005948">
    <property type="term" value="C:acetolactate synthase complex"/>
    <property type="evidence" value="ECO:0007669"/>
    <property type="project" value="TreeGrafter"/>
</dbReference>
<keyword evidence="8" id="KW-1185">Reference proteome</keyword>
<sequence>MSESVVSGAELVCATLARAGVDCVFGLPGTQTTGLYEALRRAPLRSIVATHELSAAMMANGYYRASGRLAALLTIPGPGFTWALTGLAEATLDSAALLHLTMQPARSPGQQFQLQALDQAAIAGPLSKGQYHVDHAADIPAALAAAHAQAGAGEPGPVLVQFGRDALRESAPPADVARPSSPPLDEAALDAVLAALRQAGRCMLLLGQGCSAAAGLATQLAETLSAAVVTTTSGRGVVAEDHPLSLGFAFAGNECGTLNALVEASDVVLAIGCKFSHNGSRGFELRLPPDKLIHVDASAAVLGANYPARHALCADATAFLAALLQRLETKPARAGFGHDEIAQWRRRAEDERDRRRVEPRIHGVDGGQPQAFFAALRHALPRHGCLLTDSGQHQGLARRHFPVLCPRGLIVPTNLQSMGFGIGAAIGACLADPARPVVALIGDGGLAMSGLELLTAVRERLRLTVIVFVDGAYGLIRMQQLAGSGHAYGTEFDGVDVAALAAAVGAAHVRLQGDAQATLAAAIEAPGVTLVEVRVGDSVPMHWLRAKSRLRGSRLRTWWRRRHR</sequence>
<evidence type="ECO:0000256" key="2">
    <source>
        <dbReference type="ARBA" id="ARBA00023052"/>
    </source>
</evidence>
<evidence type="ECO:0000256" key="3">
    <source>
        <dbReference type="RuleBase" id="RU362132"/>
    </source>
</evidence>
<dbReference type="GO" id="GO:0050660">
    <property type="term" value="F:flavin adenine dinucleotide binding"/>
    <property type="evidence" value="ECO:0007669"/>
    <property type="project" value="TreeGrafter"/>
</dbReference>
<dbReference type="AlphaFoldDB" id="A0A4S3KGE7"/>
<dbReference type="RefSeq" id="WP_136258241.1">
    <property type="nucleotide sequence ID" value="NZ_MWIO01000025.1"/>
</dbReference>
<proteinExistence type="inferred from homology"/>
<comment type="similarity">
    <text evidence="1 3">Belongs to the TPP enzyme family.</text>
</comment>
<evidence type="ECO:0000259" key="6">
    <source>
        <dbReference type="Pfam" id="PF02776"/>
    </source>
</evidence>
<feature type="domain" description="Thiamine pyrophosphate enzyme N-terminal TPP-binding" evidence="6">
    <location>
        <begin position="7"/>
        <end position="122"/>
    </location>
</feature>
<dbReference type="Pfam" id="PF02775">
    <property type="entry name" value="TPP_enzyme_C"/>
    <property type="match status" value="1"/>
</dbReference>
<dbReference type="InterPro" id="IPR012000">
    <property type="entry name" value="Thiamin_PyroP_enz_cen_dom"/>
</dbReference>
<dbReference type="Pfam" id="PF02776">
    <property type="entry name" value="TPP_enzyme_N"/>
    <property type="match status" value="1"/>
</dbReference>
<name>A0A4S3KGE7_9GAMM</name>
<protein>
    <recommendedName>
        <fullName evidence="9">Thiamine pyrophosphate-binding protein</fullName>
    </recommendedName>
</protein>
<dbReference type="GO" id="GO:0030976">
    <property type="term" value="F:thiamine pyrophosphate binding"/>
    <property type="evidence" value="ECO:0007669"/>
    <property type="project" value="InterPro"/>
</dbReference>
<dbReference type="GO" id="GO:0000287">
    <property type="term" value="F:magnesium ion binding"/>
    <property type="evidence" value="ECO:0007669"/>
    <property type="project" value="InterPro"/>
</dbReference>
<dbReference type="InterPro" id="IPR029061">
    <property type="entry name" value="THDP-binding"/>
</dbReference>
<gene>
    <name evidence="7" type="ORF">B1991_08240</name>
</gene>
<comment type="caution">
    <text evidence="7">The sequence shown here is derived from an EMBL/GenBank/DDBJ whole genome shotgun (WGS) entry which is preliminary data.</text>
</comment>
<dbReference type="GO" id="GO:0009097">
    <property type="term" value="P:isoleucine biosynthetic process"/>
    <property type="evidence" value="ECO:0007669"/>
    <property type="project" value="TreeGrafter"/>
</dbReference>
<dbReference type="SUPFAM" id="SSF52467">
    <property type="entry name" value="DHS-like NAD/FAD-binding domain"/>
    <property type="match status" value="1"/>
</dbReference>
<accession>A0A4S3KGE7</accession>
<dbReference type="CDD" id="cd00568">
    <property type="entry name" value="TPP_enzymes"/>
    <property type="match status" value="1"/>
</dbReference>
<dbReference type="Proteomes" id="UP000306317">
    <property type="component" value="Unassembled WGS sequence"/>
</dbReference>
<dbReference type="PANTHER" id="PTHR18968:SF167">
    <property type="entry name" value="ACETOLACTATE SYNTHASE LARGE SUBUNIT ILVB2-RELATED"/>
    <property type="match status" value="1"/>
</dbReference>
<organism evidence="7 8">
    <name type="scientific">Rhodanobacter lindaniclasticus</name>
    <dbReference type="NCBI Taxonomy" id="75310"/>
    <lineage>
        <taxon>Bacteria</taxon>
        <taxon>Pseudomonadati</taxon>
        <taxon>Pseudomonadota</taxon>
        <taxon>Gammaproteobacteria</taxon>
        <taxon>Lysobacterales</taxon>
        <taxon>Rhodanobacteraceae</taxon>
        <taxon>Rhodanobacter</taxon>
    </lineage>
</organism>
<evidence type="ECO:0000313" key="8">
    <source>
        <dbReference type="Proteomes" id="UP000306317"/>
    </source>
</evidence>
<dbReference type="InterPro" id="IPR045229">
    <property type="entry name" value="TPP_enz"/>
</dbReference>
<dbReference type="InterPro" id="IPR012001">
    <property type="entry name" value="Thiamin_PyroP_enz_TPP-bd_dom"/>
</dbReference>
<dbReference type="InterPro" id="IPR011766">
    <property type="entry name" value="TPP_enzyme_TPP-bd"/>
</dbReference>
<dbReference type="GO" id="GO:0009099">
    <property type="term" value="P:L-valine biosynthetic process"/>
    <property type="evidence" value="ECO:0007669"/>
    <property type="project" value="TreeGrafter"/>
</dbReference>
<evidence type="ECO:0000259" key="4">
    <source>
        <dbReference type="Pfam" id="PF00205"/>
    </source>
</evidence>
<dbReference type="SUPFAM" id="SSF52518">
    <property type="entry name" value="Thiamin diphosphate-binding fold (THDP-binding)"/>
    <property type="match status" value="2"/>
</dbReference>
<evidence type="ECO:0000259" key="5">
    <source>
        <dbReference type="Pfam" id="PF02775"/>
    </source>
</evidence>
<dbReference type="Pfam" id="PF00205">
    <property type="entry name" value="TPP_enzyme_M"/>
    <property type="match status" value="1"/>
</dbReference>
<dbReference type="GO" id="GO:0003984">
    <property type="term" value="F:acetolactate synthase activity"/>
    <property type="evidence" value="ECO:0007669"/>
    <property type="project" value="TreeGrafter"/>
</dbReference>
<dbReference type="CDD" id="cd07035">
    <property type="entry name" value="TPP_PYR_POX_like"/>
    <property type="match status" value="1"/>
</dbReference>
<dbReference type="EMBL" id="MWIO01000025">
    <property type="protein sequence ID" value="THD07619.1"/>
    <property type="molecule type" value="Genomic_DNA"/>
</dbReference>
<dbReference type="InterPro" id="IPR000399">
    <property type="entry name" value="TPP-bd_CS"/>
</dbReference>
<dbReference type="InterPro" id="IPR029035">
    <property type="entry name" value="DHS-like_NAD/FAD-binding_dom"/>
</dbReference>
<dbReference type="Gene3D" id="3.40.50.1220">
    <property type="entry name" value="TPP-binding domain"/>
    <property type="match status" value="1"/>
</dbReference>
<dbReference type="PROSITE" id="PS00187">
    <property type="entry name" value="TPP_ENZYMES"/>
    <property type="match status" value="1"/>
</dbReference>
<feature type="domain" description="Thiamine pyrophosphate enzyme central" evidence="4">
    <location>
        <begin position="189"/>
        <end position="323"/>
    </location>
</feature>
<evidence type="ECO:0008006" key="9">
    <source>
        <dbReference type="Google" id="ProtNLM"/>
    </source>
</evidence>
<reference evidence="7 8" key="1">
    <citation type="submission" date="2017-02" db="EMBL/GenBank/DDBJ databases">
        <title>Whole genome sequencing of Rhodanobacter lindaniclasticus DSM 17932.</title>
        <authorList>
            <person name="Kumar S."/>
            <person name="Patil P."/>
            <person name="Patil P.B."/>
        </authorList>
    </citation>
    <scope>NUCLEOTIDE SEQUENCE [LARGE SCALE GENOMIC DNA]</scope>
    <source>
        <strain evidence="7 8">DSM 17932</strain>
    </source>
</reference>
<evidence type="ECO:0000256" key="1">
    <source>
        <dbReference type="ARBA" id="ARBA00007812"/>
    </source>
</evidence>
<dbReference type="OrthoDB" id="9785953at2"/>
<dbReference type="Gene3D" id="3.40.50.970">
    <property type="match status" value="2"/>
</dbReference>
<keyword evidence="2 3" id="KW-0786">Thiamine pyrophosphate</keyword>
<dbReference type="PANTHER" id="PTHR18968">
    <property type="entry name" value="THIAMINE PYROPHOSPHATE ENZYMES"/>
    <property type="match status" value="1"/>
</dbReference>